<dbReference type="SUPFAM" id="SSF52980">
    <property type="entry name" value="Restriction endonuclease-like"/>
    <property type="match status" value="1"/>
</dbReference>
<gene>
    <name evidence="2" type="ORF">FB555_001021</name>
</gene>
<dbReference type="GO" id="GO:0003676">
    <property type="term" value="F:nucleic acid binding"/>
    <property type="evidence" value="ECO:0007669"/>
    <property type="project" value="InterPro"/>
</dbReference>
<name>A0A7W3JTH7_9MICO</name>
<dbReference type="Gene3D" id="3.40.1350.10">
    <property type="match status" value="1"/>
</dbReference>
<sequence>MERNWCCRLGEIDIVARDGDTNVFLEVKTSSDIGAGDPSQCSYLPNLTDYGVWPVRGVRRIQGFMETSALMPSLCYPSA</sequence>
<evidence type="ECO:0000313" key="3">
    <source>
        <dbReference type="Proteomes" id="UP000524237"/>
    </source>
</evidence>
<dbReference type="EMBL" id="JACGWU010000002">
    <property type="protein sequence ID" value="MBA8828923.1"/>
    <property type="molecule type" value="Genomic_DNA"/>
</dbReference>
<dbReference type="InterPro" id="IPR011335">
    <property type="entry name" value="Restrct_endonuc-II-like"/>
</dbReference>
<dbReference type="InterPro" id="IPR011856">
    <property type="entry name" value="tRNA_endonuc-like_dom_sf"/>
</dbReference>
<evidence type="ECO:0000256" key="1">
    <source>
        <dbReference type="ARBA" id="ARBA00006738"/>
    </source>
</evidence>
<dbReference type="Proteomes" id="UP000524237">
    <property type="component" value="Unassembled WGS sequence"/>
</dbReference>
<evidence type="ECO:0000313" key="2">
    <source>
        <dbReference type="EMBL" id="MBA8828923.1"/>
    </source>
</evidence>
<organism evidence="2 3">
    <name type="scientific">Alpinimonas psychrophila</name>
    <dbReference type="NCBI Taxonomy" id="748908"/>
    <lineage>
        <taxon>Bacteria</taxon>
        <taxon>Bacillati</taxon>
        <taxon>Actinomycetota</taxon>
        <taxon>Actinomycetes</taxon>
        <taxon>Micrococcales</taxon>
        <taxon>Microbacteriaceae</taxon>
        <taxon>Alpinimonas</taxon>
    </lineage>
</organism>
<dbReference type="Pfam" id="PF02021">
    <property type="entry name" value="UPF0102"/>
    <property type="match status" value="1"/>
</dbReference>
<comment type="similarity">
    <text evidence="1">Belongs to the UPF0102 family.</text>
</comment>
<dbReference type="InterPro" id="IPR003509">
    <property type="entry name" value="UPF0102_YraN-like"/>
</dbReference>
<proteinExistence type="inferred from homology"/>
<dbReference type="AlphaFoldDB" id="A0A7W3JTH7"/>
<comment type="caution">
    <text evidence="2">The sequence shown here is derived from an EMBL/GenBank/DDBJ whole genome shotgun (WGS) entry which is preliminary data.</text>
</comment>
<protein>
    <submittedName>
        <fullName evidence="2">Uncharacterized protein</fullName>
    </submittedName>
</protein>
<keyword evidence="3" id="KW-1185">Reference proteome</keyword>
<accession>A0A7W3JTH7</accession>
<reference evidence="2 3" key="1">
    <citation type="submission" date="2020-07" db="EMBL/GenBank/DDBJ databases">
        <title>Sequencing the genomes of 1000 actinobacteria strains.</title>
        <authorList>
            <person name="Klenk H.-P."/>
        </authorList>
    </citation>
    <scope>NUCLEOTIDE SEQUENCE [LARGE SCALE GENOMIC DNA]</scope>
    <source>
        <strain evidence="2 3">DSM 23737</strain>
    </source>
</reference>